<dbReference type="Gene3D" id="3.50.50.60">
    <property type="entry name" value="FAD/NAD(P)-binding domain"/>
    <property type="match status" value="1"/>
</dbReference>
<reference evidence="7 8" key="1">
    <citation type="submission" date="2018-03" db="EMBL/GenBank/DDBJ databases">
        <title>The draft genome of Mesorhizobium soli JCM 19897.</title>
        <authorList>
            <person name="Li L."/>
            <person name="Liu L."/>
            <person name="Liang L."/>
            <person name="Wang T."/>
            <person name="Zhang X."/>
        </authorList>
    </citation>
    <scope>NUCLEOTIDE SEQUENCE [LARGE SCALE GENOMIC DNA]</scope>
    <source>
        <strain evidence="7 8">JCM 19897</strain>
    </source>
</reference>
<gene>
    <name evidence="7" type="ORF">C7I85_18875</name>
</gene>
<evidence type="ECO:0000256" key="2">
    <source>
        <dbReference type="ARBA" id="ARBA00022630"/>
    </source>
</evidence>
<evidence type="ECO:0000259" key="6">
    <source>
        <dbReference type="Pfam" id="PF01494"/>
    </source>
</evidence>
<evidence type="ECO:0000313" key="8">
    <source>
        <dbReference type="Proteomes" id="UP000240653"/>
    </source>
</evidence>
<accession>A0A2P7S834</accession>
<evidence type="ECO:0000256" key="4">
    <source>
        <dbReference type="ARBA" id="ARBA00023002"/>
    </source>
</evidence>
<dbReference type="SUPFAM" id="SSF54373">
    <property type="entry name" value="FAD-linked reductases, C-terminal domain"/>
    <property type="match status" value="1"/>
</dbReference>
<evidence type="ECO:0000256" key="3">
    <source>
        <dbReference type="ARBA" id="ARBA00022827"/>
    </source>
</evidence>
<feature type="domain" description="FAD-binding" evidence="6">
    <location>
        <begin position="9"/>
        <end position="359"/>
    </location>
</feature>
<keyword evidence="5" id="KW-0503">Monooxygenase</keyword>
<dbReference type="GO" id="GO:0004497">
    <property type="term" value="F:monooxygenase activity"/>
    <property type="evidence" value="ECO:0007669"/>
    <property type="project" value="UniProtKB-KW"/>
</dbReference>
<comment type="cofactor">
    <cofactor evidence="1">
        <name>FAD</name>
        <dbReference type="ChEBI" id="CHEBI:57692"/>
    </cofactor>
</comment>
<dbReference type="SUPFAM" id="SSF51905">
    <property type="entry name" value="FAD/NAD(P)-binding domain"/>
    <property type="match status" value="1"/>
</dbReference>
<evidence type="ECO:0000313" key="7">
    <source>
        <dbReference type="EMBL" id="PSJ58475.1"/>
    </source>
</evidence>
<evidence type="ECO:0000256" key="5">
    <source>
        <dbReference type="ARBA" id="ARBA00023033"/>
    </source>
</evidence>
<keyword evidence="8" id="KW-1185">Reference proteome</keyword>
<sequence>MDASRSGRVIIAGAGIAGLTAALAFARQGFSVDIYERSEKLEEVGAGLQLSPNATRILDRLGVLEFLLPKAVRPHGVILRDARTLLELARVPLGDTAMRRWHAPYLVAHRADLQSALLEAVGRQSSIRLTTGAALTGIAHQDQGVTVTFDRSGTAERAAGLLLIGADGVWSATRGLIGAGRQSSFSGEIAWRTVIDAESAIGRGLARIGARENVSAFLHSGFHLIAYPVRGGAAFNLVAFTPGQRIAEGWSDKTNTAPLERAMRHTAPLLSGLARNAGPWTAWPIHTVRQPSVWTAPGVALIGDAAHAMTPFAAQGAAMAIEDADTLATFLGAGTADLATALSAWERARRPRVEKVARRGAFNHFAWQAWGPVALARNLVLKTMPPEKLAADLDWLYGWESVSS</sequence>
<organism evidence="7 8">
    <name type="scientific">Pseudaminobacter soli</name>
    <name type="common">ex Li et al. 2025</name>
    <dbReference type="NCBI Taxonomy" id="1295366"/>
    <lineage>
        <taxon>Bacteria</taxon>
        <taxon>Pseudomonadati</taxon>
        <taxon>Pseudomonadota</taxon>
        <taxon>Alphaproteobacteria</taxon>
        <taxon>Hyphomicrobiales</taxon>
        <taxon>Phyllobacteriaceae</taxon>
        <taxon>Pseudaminobacter</taxon>
    </lineage>
</organism>
<dbReference type="GO" id="GO:0071949">
    <property type="term" value="F:FAD binding"/>
    <property type="evidence" value="ECO:0007669"/>
    <property type="project" value="InterPro"/>
</dbReference>
<dbReference type="PRINTS" id="PR00420">
    <property type="entry name" value="RNGMNOXGNASE"/>
</dbReference>
<dbReference type="PANTHER" id="PTHR13789">
    <property type="entry name" value="MONOOXYGENASE"/>
    <property type="match status" value="1"/>
</dbReference>
<keyword evidence="2" id="KW-0285">Flavoprotein</keyword>
<dbReference type="Proteomes" id="UP000240653">
    <property type="component" value="Unassembled WGS sequence"/>
</dbReference>
<dbReference type="RefSeq" id="WP_106725566.1">
    <property type="nucleotide sequence ID" value="NZ_PXYL01000010.1"/>
</dbReference>
<dbReference type="AlphaFoldDB" id="A0A2P7S834"/>
<dbReference type="InterPro" id="IPR036188">
    <property type="entry name" value="FAD/NAD-bd_sf"/>
</dbReference>
<keyword evidence="4" id="KW-0560">Oxidoreductase</keyword>
<name>A0A2P7S834_9HYPH</name>
<dbReference type="EMBL" id="PXYL01000010">
    <property type="protein sequence ID" value="PSJ58475.1"/>
    <property type="molecule type" value="Genomic_DNA"/>
</dbReference>
<protein>
    <submittedName>
        <fullName evidence="7">Salicylate hydroxylase</fullName>
    </submittedName>
</protein>
<comment type="caution">
    <text evidence="7">The sequence shown here is derived from an EMBL/GenBank/DDBJ whole genome shotgun (WGS) entry which is preliminary data.</text>
</comment>
<dbReference type="InterPro" id="IPR050493">
    <property type="entry name" value="FAD-dep_Monooxygenase_BioMet"/>
</dbReference>
<dbReference type="OrthoDB" id="4230779at2"/>
<dbReference type="InterPro" id="IPR002938">
    <property type="entry name" value="FAD-bd"/>
</dbReference>
<dbReference type="Pfam" id="PF01494">
    <property type="entry name" value="FAD_binding_3"/>
    <property type="match status" value="1"/>
</dbReference>
<proteinExistence type="predicted"/>
<evidence type="ECO:0000256" key="1">
    <source>
        <dbReference type="ARBA" id="ARBA00001974"/>
    </source>
</evidence>
<dbReference type="PANTHER" id="PTHR13789:SF318">
    <property type="entry name" value="GERANYLGERANYL DIPHOSPHATE REDUCTASE"/>
    <property type="match status" value="1"/>
</dbReference>
<keyword evidence="3" id="KW-0274">FAD</keyword>